<keyword evidence="1" id="KW-0175">Coiled coil</keyword>
<comment type="caution">
    <text evidence="2">The sequence shown here is derived from an EMBL/GenBank/DDBJ whole genome shotgun (WGS) entry which is preliminary data.</text>
</comment>
<sequence>MTDEMPYWQRNILEDEIASEKRINAAQRTQDLGELVGVGVAAMAAIKQRDEVIAQLQAELEQARTQHKNLLEEATQMLHNNSEKNSAWFDVCVAYCSKFGGNVMLVSDHFREALEQRKKGVRQRDMVFSDL</sequence>
<dbReference type="AlphaFoldDB" id="A0A3R7E2W4"/>
<organism evidence="2 3">
    <name type="scientific">Paraburkholderia fungorum</name>
    <dbReference type="NCBI Taxonomy" id="134537"/>
    <lineage>
        <taxon>Bacteria</taxon>
        <taxon>Pseudomonadati</taxon>
        <taxon>Pseudomonadota</taxon>
        <taxon>Betaproteobacteria</taxon>
        <taxon>Burkholderiales</taxon>
        <taxon>Burkholderiaceae</taxon>
        <taxon>Paraburkholderia</taxon>
    </lineage>
</organism>
<evidence type="ECO:0000313" key="2">
    <source>
        <dbReference type="EMBL" id="RKF34460.1"/>
    </source>
</evidence>
<proteinExistence type="predicted"/>
<protein>
    <submittedName>
        <fullName evidence="2">Uncharacterized protein</fullName>
    </submittedName>
</protein>
<name>A0A3R7E2W4_9BURK</name>
<accession>A0A3R7E2W4</accession>
<gene>
    <name evidence="2" type="ORF">BCY88_38100</name>
</gene>
<dbReference type="EMBL" id="MCAS01000051">
    <property type="protein sequence ID" value="RKF34460.1"/>
    <property type="molecule type" value="Genomic_DNA"/>
</dbReference>
<dbReference type="Proteomes" id="UP000283709">
    <property type="component" value="Unassembled WGS sequence"/>
</dbReference>
<dbReference type="RefSeq" id="WP_120348399.1">
    <property type="nucleotide sequence ID" value="NZ_MCAS01000051.1"/>
</dbReference>
<feature type="coiled-coil region" evidence="1">
    <location>
        <begin position="46"/>
        <end position="80"/>
    </location>
</feature>
<reference evidence="2 3" key="1">
    <citation type="submission" date="2016-07" db="EMBL/GenBank/DDBJ databases">
        <title>Genome analysis of Burkholderia fungorum ES3-20.</title>
        <authorList>
            <person name="Xu D."/>
            <person name="Yao R."/>
            <person name="Zheng S."/>
        </authorList>
    </citation>
    <scope>NUCLEOTIDE SEQUENCE [LARGE SCALE GENOMIC DNA]</scope>
    <source>
        <strain evidence="2 3">ES3-20</strain>
    </source>
</reference>
<evidence type="ECO:0000313" key="3">
    <source>
        <dbReference type="Proteomes" id="UP000283709"/>
    </source>
</evidence>
<evidence type="ECO:0000256" key="1">
    <source>
        <dbReference type="SAM" id="Coils"/>
    </source>
</evidence>